<reference evidence="3" key="1">
    <citation type="journal article" date="2023" name="Front. Mar. Sci.">
        <title>Tracing the invertebrate herpesviruses in the global sequence datasets.</title>
        <authorList>
            <person name="Rosani U."/>
            <person name="Gaia M."/>
            <person name="Delmont T.O."/>
            <person name="Krupovic M."/>
        </authorList>
    </citation>
    <scope>NUCLEOTIDE SEQUENCE</scope>
    <source>
        <strain evidence="3">MalacoHV1/China/2018</strain>
    </source>
</reference>
<evidence type="ECO:0000256" key="1">
    <source>
        <dbReference type="SAM" id="MobiDB-lite"/>
    </source>
</evidence>
<protein>
    <submittedName>
        <fullName evidence="3">ORF27</fullName>
    </submittedName>
</protein>
<sequence>MIPVQIPLILILTMIKIVTGQNNVADSKTLAITREYKYESRGEILLVMECEIRLTAQTPPPRSVVFNSDVFYATVGELDSSTQAGCQRSIIRSKAGRFLEIENNPPSADEPGLTLGSTSVTRYDVECLFNTNHNLNRVIKITISDVTAWDYGRWACHTTDGTNTYHNATITEAEGSLDPRKLEETTWSFKTSEAKITTYGEFESVNLLDNFFINVTVTNKTDNTAISSLSNLTSSSPAATNPPLHPIQIRLAVENEDKPLIISSEVFNKNNNAMKTRAPGSTQCQISPPGGSDNTASRDETLSYNLMMAQEDKDQIPPLVPTACFVGRERYSSDLREDYFSTESPCYDFDAVISENTLRENPNTFGVTNNLVFNGSLFDPIPTTSDTTGGLIVNVDLPKARVLIEDPGEAGIKPVKVGAYYPRYNVMGSTPETEVGDELGDQTFDVHSLPSKQLIADYYEALAVGFKRYKTVRVIAVDQSDRTVDRVSLSSCQLPGDKLNTPYYIVYVASPNCGVYGLRGCNANDKFEVKTLASTYLFDLNIISTVWVASGTGNENRFHFGTGMPCVYKNIYCFANLRTEADPLRELLFANKPVCETPQGASGWSVSMKVYSSEECVLETTDDYRISNFYETTGYYHDIPIMSPPRQIDMFCSTALIPVKLEQELTKEFMHPSAVQMIPYEQITDREISCPCMQLINTCEGEGGEIGSLSLPKEFPLLMMNSKDIRKDFWVEFMGMRSTKKDSEDMLIDFMCHTVEYFSTFHNAIAYIPFIAKAYYEAVQYSGVLSRFLPNPTLEVVHGTGENVDKIFLYMGKLPTKCLGAPDLEIFVSMSHLSDTGSIKHMRVLRFKVDEQWESVMETQILPPDRAEMFPESPYNIISLTPDFTSGFSTMKMTLTKSEFIDNDGVPFVPSITLGYGMGLDFITTEISAEAAQKYFLEASTDCSYDDYTFTLGRPSDKSIVLTTTWTEGCAPPTSTKLWMTLGTSASTDISLTCLTNGDAYINNNVWVLNRTEEVLHHSDYINNQASFCEQPSTEEQRMTMVFNIDETYLPALYVQVRMIENVKNLYKLINVPYTNVSTDTSCMNLPNTFRPEITVIEEENQVPQSITIGCSVPNYLTIPRLCHTPSPQFNMRLQNEVFGVTNTFFIGTEIDENGTCNIIPDDQIDVDYTETVWCSKDNETGMITFTYKDSFFHTIVHQTNTISLAATCTIGYYQPTLPRVLSLTDHIGGAILLFEPAGGPADDVEFIIPEDDTPTSIRIIQISIYITVGLCIMSLAISYSVRWINKRKQKVLLRLAEEGGVKKGGELQVYCQRAELQDNYSVANMLILKS</sequence>
<evidence type="ECO:0000313" key="3">
    <source>
        <dbReference type="EMBL" id="DBA11728.1"/>
    </source>
</evidence>
<accession>A0AA48P7R4</accession>
<name>A0AA48P7R4_9VIRU</name>
<keyword evidence="2" id="KW-0472">Membrane</keyword>
<dbReference type="EMBL" id="BK063091">
    <property type="protein sequence ID" value="DBA11728.1"/>
    <property type="molecule type" value="Genomic_DNA"/>
</dbReference>
<feature type="compositionally biased region" description="Polar residues" evidence="1">
    <location>
        <begin position="276"/>
        <end position="286"/>
    </location>
</feature>
<reference evidence="3" key="2">
    <citation type="submission" date="2023-01" db="EMBL/GenBank/DDBJ databases">
        <authorList>
            <person name="Rosani U."/>
            <person name="Delmont T.O."/>
            <person name="Gaia M."/>
            <person name="Krupovic M."/>
        </authorList>
    </citation>
    <scope>NUCLEOTIDE SEQUENCE</scope>
    <source>
        <strain evidence="3">MalacoHV1/China/2018</strain>
    </source>
</reference>
<keyword evidence="2" id="KW-1133">Transmembrane helix</keyword>
<feature type="transmembrane region" description="Helical" evidence="2">
    <location>
        <begin position="1263"/>
        <end position="1285"/>
    </location>
</feature>
<proteinExistence type="predicted"/>
<keyword evidence="2" id="KW-0812">Transmembrane</keyword>
<evidence type="ECO:0000256" key="2">
    <source>
        <dbReference type="SAM" id="Phobius"/>
    </source>
</evidence>
<organism evidence="3">
    <name type="scientific">Malaco herpesvirus 1</name>
    <dbReference type="NCBI Taxonomy" id="3031797"/>
    <lineage>
        <taxon>Viruses</taxon>
        <taxon>Duplodnaviria</taxon>
        <taxon>Heunggongvirae</taxon>
        <taxon>Peploviricota</taxon>
        <taxon>Herviviricetes</taxon>
        <taxon>Herpesvirales</taxon>
        <taxon>Malacoherpesviridae</taxon>
    </lineage>
</organism>
<feature type="region of interest" description="Disordered" evidence="1">
    <location>
        <begin position="276"/>
        <end position="298"/>
    </location>
</feature>